<keyword evidence="2" id="KW-0378">Hydrolase</keyword>
<organism evidence="2 3">
    <name type="scientific">Senegalimassilia faecalis</name>
    <dbReference type="NCBI Taxonomy" id="2509433"/>
    <lineage>
        <taxon>Bacteria</taxon>
        <taxon>Bacillati</taxon>
        <taxon>Actinomycetota</taxon>
        <taxon>Coriobacteriia</taxon>
        <taxon>Coriobacteriales</taxon>
        <taxon>Coriobacteriaceae</taxon>
        <taxon>Senegalimassilia</taxon>
    </lineage>
</organism>
<accession>A0A4Q2K456</accession>
<dbReference type="EMBL" id="SDPW01000001">
    <property type="protein sequence ID" value="RXZ54394.1"/>
    <property type="molecule type" value="Genomic_DNA"/>
</dbReference>
<dbReference type="Gene3D" id="3.40.50.1820">
    <property type="entry name" value="alpha/beta hydrolase"/>
    <property type="match status" value="1"/>
</dbReference>
<comment type="caution">
    <text evidence="2">The sequence shown here is derived from an EMBL/GenBank/DDBJ whole genome shotgun (WGS) entry which is preliminary data.</text>
</comment>
<gene>
    <name evidence="2" type="ORF">ET524_07825</name>
</gene>
<evidence type="ECO:0000313" key="3">
    <source>
        <dbReference type="Proteomes" id="UP000293345"/>
    </source>
</evidence>
<proteinExistence type="predicted"/>
<dbReference type="Pfam" id="PF12695">
    <property type="entry name" value="Abhydrolase_5"/>
    <property type="match status" value="1"/>
</dbReference>
<dbReference type="Proteomes" id="UP000293345">
    <property type="component" value="Unassembled WGS sequence"/>
</dbReference>
<feature type="domain" description="Alpha/beta hydrolase fold-5" evidence="1">
    <location>
        <begin position="78"/>
        <end position="240"/>
    </location>
</feature>
<dbReference type="GO" id="GO:0016787">
    <property type="term" value="F:hydrolase activity"/>
    <property type="evidence" value="ECO:0007669"/>
    <property type="project" value="UniProtKB-KW"/>
</dbReference>
<dbReference type="SUPFAM" id="SSF53474">
    <property type="entry name" value="alpha/beta-Hydrolases"/>
    <property type="match status" value="1"/>
</dbReference>
<sequence length="253" mass="25613">MAVAKDSKNGRAWPRRAAIALVAAIALCAVGFGVYVSDYYHAGSDAQSLVAAGEDSAGARITDNGSSIAVGDPASEYGVVLYPGAKVAAQAYVPLACQLADRGVYCVIANMPFNLAFFGIDSANALMAAAPQVQHWWLAGHSLGGAMGAQYAAGNADKLEGVAFLGAYAASDLSTTNLKALVIYGNADGVLNRGKLATNETNLPAGAQTLVIEGGNHAGFADYGPQAGDGEASISPTQQQSQTAAAIANAMRA</sequence>
<keyword evidence="3" id="KW-1185">Reference proteome</keyword>
<evidence type="ECO:0000259" key="1">
    <source>
        <dbReference type="Pfam" id="PF12695"/>
    </source>
</evidence>
<protein>
    <submittedName>
        <fullName evidence="2">Alpha/beta hydrolase</fullName>
    </submittedName>
</protein>
<name>A0A4Q2K456_9ACTN</name>
<dbReference type="InterPro" id="IPR029059">
    <property type="entry name" value="AB_hydrolase_5"/>
</dbReference>
<dbReference type="InterPro" id="IPR029058">
    <property type="entry name" value="AB_hydrolase_fold"/>
</dbReference>
<dbReference type="AlphaFoldDB" id="A0A4Q2K456"/>
<reference evidence="2 3" key="1">
    <citation type="submission" date="2019-01" db="EMBL/GenBank/DDBJ databases">
        <title>Senegalimassilia sp. nov. KGMB04484 isolated human feces.</title>
        <authorList>
            <person name="Han K.-I."/>
            <person name="Kim J.-S."/>
            <person name="Lee K.C."/>
            <person name="Suh M.K."/>
            <person name="Eom M.K."/>
            <person name="Lee J.H."/>
            <person name="Park S.-H."/>
            <person name="Kang S.W."/>
            <person name="Park J.-E."/>
            <person name="Oh B.S."/>
            <person name="Yu S.Y."/>
            <person name="Choi S.-H."/>
            <person name="Lee D.H."/>
            <person name="Yoon H."/>
            <person name="Kim B.-Y."/>
            <person name="Lee J.H."/>
            <person name="Lee J.-S."/>
        </authorList>
    </citation>
    <scope>NUCLEOTIDE SEQUENCE [LARGE SCALE GENOMIC DNA]</scope>
    <source>
        <strain evidence="2 3">KGMB04484</strain>
    </source>
</reference>
<evidence type="ECO:0000313" key="2">
    <source>
        <dbReference type="EMBL" id="RXZ54394.1"/>
    </source>
</evidence>